<dbReference type="KEGG" id="cmav:ABHF33_14400"/>
<dbReference type="AlphaFoldDB" id="A0AAU7F8J0"/>
<evidence type="ECO:0000259" key="1">
    <source>
        <dbReference type="PROSITE" id="PS51186"/>
    </source>
</evidence>
<dbReference type="EMBL" id="CP157355">
    <property type="protein sequence ID" value="XBM00229.1"/>
    <property type="molecule type" value="Genomic_DNA"/>
</dbReference>
<accession>A0AAU7F8J0</accession>
<name>A0AAU7F8J0_9NEIS</name>
<protein>
    <submittedName>
        <fullName evidence="2">GNAT family N-acetyltransferase</fullName>
    </submittedName>
</protein>
<reference evidence="2" key="1">
    <citation type="submission" date="2024-05" db="EMBL/GenBank/DDBJ databases">
        <authorList>
            <person name="Yang L."/>
            <person name="Pan L."/>
        </authorList>
    </citation>
    <scope>NUCLEOTIDE SEQUENCE</scope>
    <source>
        <strain evidence="2">FCG-7</strain>
    </source>
</reference>
<dbReference type="PROSITE" id="PS51186">
    <property type="entry name" value="GNAT"/>
    <property type="match status" value="1"/>
</dbReference>
<proteinExistence type="predicted"/>
<dbReference type="RefSeq" id="WP_348944594.1">
    <property type="nucleotide sequence ID" value="NZ_CP157355.1"/>
</dbReference>
<sequence length="146" mass="16550">MWSLASVCEADFEELLAIRIAAMRESLERIGRYDPERARQRLRANFAPTASQKIVVANQVVGFYALREEERAYALDHLYLLPQWQGQGIGSAVLTYIQQQCSSSSKSIRLGALRGSDSNRFYLRHGFIAVAESEWDIDYVYGGILL</sequence>
<dbReference type="Pfam" id="PF13508">
    <property type="entry name" value="Acetyltransf_7"/>
    <property type="match status" value="1"/>
</dbReference>
<dbReference type="SUPFAM" id="SSF55729">
    <property type="entry name" value="Acyl-CoA N-acyltransferases (Nat)"/>
    <property type="match status" value="1"/>
</dbReference>
<dbReference type="Gene3D" id="3.40.630.30">
    <property type="match status" value="1"/>
</dbReference>
<dbReference type="InterPro" id="IPR000182">
    <property type="entry name" value="GNAT_dom"/>
</dbReference>
<feature type="domain" description="N-acetyltransferase" evidence="1">
    <location>
        <begin position="1"/>
        <end position="146"/>
    </location>
</feature>
<evidence type="ECO:0000313" key="2">
    <source>
        <dbReference type="EMBL" id="XBM00229.1"/>
    </source>
</evidence>
<dbReference type="CDD" id="cd04301">
    <property type="entry name" value="NAT_SF"/>
    <property type="match status" value="1"/>
</dbReference>
<dbReference type="InterPro" id="IPR016181">
    <property type="entry name" value="Acyl_CoA_acyltransferase"/>
</dbReference>
<dbReference type="GO" id="GO:0016747">
    <property type="term" value="F:acyltransferase activity, transferring groups other than amino-acyl groups"/>
    <property type="evidence" value="ECO:0007669"/>
    <property type="project" value="InterPro"/>
</dbReference>
<gene>
    <name evidence="2" type="ORF">ABHF33_14400</name>
</gene>
<organism evidence="2">
    <name type="scientific">Chitinibacter mangrovi</name>
    <dbReference type="NCBI Taxonomy" id="3153927"/>
    <lineage>
        <taxon>Bacteria</taxon>
        <taxon>Pseudomonadati</taxon>
        <taxon>Pseudomonadota</taxon>
        <taxon>Betaproteobacteria</taxon>
        <taxon>Neisseriales</taxon>
        <taxon>Chitinibacteraceae</taxon>
        <taxon>Chitinibacter</taxon>
    </lineage>
</organism>